<keyword evidence="5" id="KW-0472">Membrane</keyword>
<evidence type="ECO:0000313" key="8">
    <source>
        <dbReference type="Proteomes" id="UP000011135"/>
    </source>
</evidence>
<dbReference type="eggNOG" id="COG0526">
    <property type="taxonomic scope" value="Bacteria"/>
</dbReference>
<dbReference type="STRING" id="1237149.C900_05186"/>
<dbReference type="Pfam" id="PF08534">
    <property type="entry name" value="Redoxin"/>
    <property type="match status" value="1"/>
</dbReference>
<keyword evidence="8" id="KW-1185">Reference proteome</keyword>
<comment type="caution">
    <text evidence="7">The sequence shown here is derived from an EMBL/GenBank/DDBJ whole genome shotgun (WGS) entry which is preliminary data.</text>
</comment>
<keyword evidence="2" id="KW-0201">Cytochrome c-type biogenesis</keyword>
<keyword evidence="5" id="KW-1133">Transmembrane helix</keyword>
<comment type="subcellular location">
    <subcellularLocation>
        <location evidence="1">Cell envelope</location>
    </subcellularLocation>
</comment>
<dbReference type="Proteomes" id="UP000011135">
    <property type="component" value="Unassembled WGS sequence"/>
</dbReference>
<evidence type="ECO:0000256" key="5">
    <source>
        <dbReference type="SAM" id="Phobius"/>
    </source>
</evidence>
<dbReference type="Gene3D" id="3.40.30.10">
    <property type="entry name" value="Glutaredoxin"/>
    <property type="match status" value="1"/>
</dbReference>
<dbReference type="AlphaFoldDB" id="L8JPL0"/>
<name>L8JPL0_9BACT</name>
<dbReference type="GO" id="GO:0030313">
    <property type="term" value="C:cell envelope"/>
    <property type="evidence" value="ECO:0007669"/>
    <property type="project" value="UniProtKB-SubCell"/>
</dbReference>
<dbReference type="SUPFAM" id="SSF52833">
    <property type="entry name" value="Thioredoxin-like"/>
    <property type="match status" value="1"/>
</dbReference>
<accession>L8JPL0</accession>
<feature type="domain" description="Thioredoxin" evidence="6">
    <location>
        <begin position="38"/>
        <end position="187"/>
    </location>
</feature>
<dbReference type="RefSeq" id="WP_009582360.1">
    <property type="nucleotide sequence ID" value="NZ_AMZN01000078.1"/>
</dbReference>
<dbReference type="OrthoDB" id="6399635at2"/>
<evidence type="ECO:0000259" key="6">
    <source>
        <dbReference type="PROSITE" id="PS51352"/>
    </source>
</evidence>
<dbReference type="CDD" id="cd02966">
    <property type="entry name" value="TlpA_like_family"/>
    <property type="match status" value="1"/>
</dbReference>
<evidence type="ECO:0000256" key="3">
    <source>
        <dbReference type="ARBA" id="ARBA00023157"/>
    </source>
</evidence>
<protein>
    <submittedName>
        <fullName evidence="7">Thiol-disulfide isomerase/thioredoxin-like protein</fullName>
    </submittedName>
</protein>
<organism evidence="7 8">
    <name type="scientific">Fulvivirga imtechensis AK7</name>
    <dbReference type="NCBI Taxonomy" id="1237149"/>
    <lineage>
        <taxon>Bacteria</taxon>
        <taxon>Pseudomonadati</taxon>
        <taxon>Bacteroidota</taxon>
        <taxon>Cytophagia</taxon>
        <taxon>Cytophagales</taxon>
        <taxon>Fulvivirgaceae</taxon>
        <taxon>Fulvivirga</taxon>
    </lineage>
</organism>
<dbReference type="EMBL" id="AMZN01000078">
    <property type="protein sequence ID" value="ELR69302.1"/>
    <property type="molecule type" value="Genomic_DNA"/>
</dbReference>
<evidence type="ECO:0000313" key="7">
    <source>
        <dbReference type="EMBL" id="ELR69302.1"/>
    </source>
</evidence>
<dbReference type="InterPro" id="IPR013740">
    <property type="entry name" value="Redoxin"/>
</dbReference>
<proteinExistence type="predicted"/>
<keyword evidence="5" id="KW-0812">Transmembrane</keyword>
<dbReference type="InterPro" id="IPR013766">
    <property type="entry name" value="Thioredoxin_domain"/>
</dbReference>
<dbReference type="PANTHER" id="PTHR42852">
    <property type="entry name" value="THIOL:DISULFIDE INTERCHANGE PROTEIN DSBE"/>
    <property type="match status" value="1"/>
</dbReference>
<dbReference type="GO" id="GO:0016491">
    <property type="term" value="F:oxidoreductase activity"/>
    <property type="evidence" value="ECO:0007669"/>
    <property type="project" value="InterPro"/>
</dbReference>
<feature type="transmembrane region" description="Helical" evidence="5">
    <location>
        <begin position="6"/>
        <end position="28"/>
    </location>
</feature>
<keyword evidence="4" id="KW-0676">Redox-active center</keyword>
<evidence type="ECO:0000256" key="1">
    <source>
        <dbReference type="ARBA" id="ARBA00004196"/>
    </source>
</evidence>
<gene>
    <name evidence="7" type="ORF">C900_05186</name>
</gene>
<evidence type="ECO:0000256" key="2">
    <source>
        <dbReference type="ARBA" id="ARBA00022748"/>
    </source>
</evidence>
<dbReference type="GO" id="GO:0016853">
    <property type="term" value="F:isomerase activity"/>
    <property type="evidence" value="ECO:0007669"/>
    <property type="project" value="UniProtKB-KW"/>
</dbReference>
<dbReference type="InterPro" id="IPR036249">
    <property type="entry name" value="Thioredoxin-like_sf"/>
</dbReference>
<evidence type="ECO:0000256" key="4">
    <source>
        <dbReference type="ARBA" id="ARBA00023284"/>
    </source>
</evidence>
<sequence>MRTKSFIWGLLAGMGIFLIPIIGFFIYTTTVLGPELEKLTQELDPPKHLYTRLNETLTLVPVSGDSTSIALQLNVQSKPIIVNHWATWCKPCILEMESFERLHSRLGSEVEFYFLSNEPAETQKQLIDKKGWQLPFYHYSDSLPKDLSFKQLPTTYIIKNGVIYYKHVGKADWNSDVVVDFIRGLGN</sequence>
<reference evidence="7 8" key="1">
    <citation type="submission" date="2012-12" db="EMBL/GenBank/DDBJ databases">
        <title>Genome assembly of Fulvivirga imtechensis AK7.</title>
        <authorList>
            <person name="Nupur N."/>
            <person name="Khatri I."/>
            <person name="Kumar R."/>
            <person name="Subramanian S."/>
            <person name="Pinnaka A."/>
        </authorList>
    </citation>
    <scope>NUCLEOTIDE SEQUENCE [LARGE SCALE GENOMIC DNA]</scope>
    <source>
        <strain evidence="7 8">AK7</strain>
    </source>
</reference>
<keyword evidence="7" id="KW-0413">Isomerase</keyword>
<dbReference type="GO" id="GO:0017004">
    <property type="term" value="P:cytochrome complex assembly"/>
    <property type="evidence" value="ECO:0007669"/>
    <property type="project" value="UniProtKB-KW"/>
</dbReference>
<dbReference type="PANTHER" id="PTHR42852:SF6">
    <property type="entry name" value="THIOL:DISULFIDE INTERCHANGE PROTEIN DSBE"/>
    <property type="match status" value="1"/>
</dbReference>
<dbReference type="InterPro" id="IPR050553">
    <property type="entry name" value="Thioredoxin_ResA/DsbE_sf"/>
</dbReference>
<dbReference type="PROSITE" id="PS51352">
    <property type="entry name" value="THIOREDOXIN_2"/>
    <property type="match status" value="1"/>
</dbReference>
<keyword evidence="3" id="KW-1015">Disulfide bond</keyword>